<dbReference type="InterPro" id="IPR041581">
    <property type="entry name" value="Glyoxalase_6"/>
</dbReference>
<dbReference type="InterPro" id="IPR029068">
    <property type="entry name" value="Glyas_Bleomycin-R_OHBP_Dase"/>
</dbReference>
<feature type="domain" description="VOC" evidence="2">
    <location>
        <begin position="4"/>
        <end position="120"/>
    </location>
</feature>
<dbReference type="EMBL" id="BSUZ01000001">
    <property type="protein sequence ID" value="GMA86275.1"/>
    <property type="molecule type" value="Genomic_DNA"/>
</dbReference>
<accession>A0ABQ6JHF8</accession>
<dbReference type="Proteomes" id="UP001157017">
    <property type="component" value="Unassembled WGS sequence"/>
</dbReference>
<evidence type="ECO:0000256" key="1">
    <source>
        <dbReference type="SAM" id="MobiDB-lite"/>
    </source>
</evidence>
<evidence type="ECO:0000313" key="4">
    <source>
        <dbReference type="Proteomes" id="UP001157017"/>
    </source>
</evidence>
<evidence type="ECO:0000259" key="2">
    <source>
        <dbReference type="PROSITE" id="PS51819"/>
    </source>
</evidence>
<dbReference type="PANTHER" id="PTHR35908">
    <property type="entry name" value="HYPOTHETICAL FUSION PROTEIN"/>
    <property type="match status" value="1"/>
</dbReference>
<gene>
    <name evidence="3" type="ORF">GCM10025868_15250</name>
</gene>
<feature type="region of interest" description="Disordered" evidence="1">
    <location>
        <begin position="120"/>
        <end position="143"/>
    </location>
</feature>
<name>A0ABQ6JHF8_9ACTN</name>
<dbReference type="Gene3D" id="3.10.180.10">
    <property type="entry name" value="2,3-Dihydroxybiphenyl 1,2-Dioxygenase, domain 1"/>
    <property type="match status" value="1"/>
</dbReference>
<evidence type="ECO:0000313" key="3">
    <source>
        <dbReference type="EMBL" id="GMA86275.1"/>
    </source>
</evidence>
<keyword evidence="4" id="KW-1185">Reference proteome</keyword>
<feature type="compositionally biased region" description="Basic and acidic residues" evidence="1">
    <location>
        <begin position="120"/>
        <end position="129"/>
    </location>
</feature>
<dbReference type="SUPFAM" id="SSF54593">
    <property type="entry name" value="Glyoxalase/Bleomycin resistance protein/Dihydroxybiphenyl dioxygenase"/>
    <property type="match status" value="1"/>
</dbReference>
<proteinExistence type="predicted"/>
<protein>
    <recommendedName>
        <fullName evidence="2">VOC domain-containing protein</fullName>
    </recommendedName>
</protein>
<dbReference type="CDD" id="cd06587">
    <property type="entry name" value="VOC"/>
    <property type="match status" value="1"/>
</dbReference>
<reference evidence="4" key="1">
    <citation type="journal article" date="2019" name="Int. J. Syst. Evol. Microbiol.">
        <title>The Global Catalogue of Microorganisms (GCM) 10K type strain sequencing project: providing services to taxonomists for standard genome sequencing and annotation.</title>
        <authorList>
            <consortium name="The Broad Institute Genomics Platform"/>
            <consortium name="The Broad Institute Genome Sequencing Center for Infectious Disease"/>
            <person name="Wu L."/>
            <person name="Ma J."/>
        </authorList>
    </citation>
    <scope>NUCLEOTIDE SEQUENCE [LARGE SCALE GENOMIC DNA]</scope>
    <source>
        <strain evidence="4">NBRC 108730</strain>
    </source>
</reference>
<dbReference type="PROSITE" id="PS51819">
    <property type="entry name" value="VOC"/>
    <property type="match status" value="1"/>
</dbReference>
<comment type="caution">
    <text evidence="3">The sequence shown here is derived from an EMBL/GenBank/DDBJ whole genome shotgun (WGS) entry which is preliminary data.</text>
</comment>
<dbReference type="PANTHER" id="PTHR35908:SF1">
    <property type="entry name" value="CONSERVED PROTEIN"/>
    <property type="match status" value="1"/>
</dbReference>
<dbReference type="InterPro" id="IPR037523">
    <property type="entry name" value="VOC_core"/>
</dbReference>
<sequence>MATRMEGLVLQTLDRDGQARFWLDALGYRVTYQDDDEIDLGPQEGEPGIEICLVVDPGVGPKTRQNRLHLDLTSRSAEHQAELVDRLLAAGASHADVGQGDVPWVVLRDPEGNELCVLEPREEPAGERSGRHRGAPCARPRGRGGLLARGVRLAAGRGP</sequence>
<organism evidence="3 4">
    <name type="scientific">Angustibacter aerolatus</name>
    <dbReference type="NCBI Taxonomy" id="1162965"/>
    <lineage>
        <taxon>Bacteria</taxon>
        <taxon>Bacillati</taxon>
        <taxon>Actinomycetota</taxon>
        <taxon>Actinomycetes</taxon>
        <taxon>Kineosporiales</taxon>
        <taxon>Kineosporiaceae</taxon>
    </lineage>
</organism>
<dbReference type="Pfam" id="PF18029">
    <property type="entry name" value="Glyoxalase_6"/>
    <property type="match status" value="1"/>
</dbReference>